<reference evidence="3 4" key="1">
    <citation type="submission" date="2016-10" db="EMBL/GenBank/DDBJ databases">
        <title>Paenibacillus species isolates.</title>
        <authorList>
            <person name="Beno S.M."/>
        </authorList>
    </citation>
    <scope>NUCLEOTIDE SEQUENCE [LARGE SCALE GENOMIC DNA]</scope>
    <source>
        <strain evidence="3 4">FSL H7-0710</strain>
    </source>
</reference>
<sequence length="552" mass="62873">MKKTIEANEMSVMRLFSVGNEQFIVPVYQRRYLWGKDQWMDLWNDIQNIEVGEDHFLGSIVVINPQHNIEINQFEVVDGQQRLTTLSLLIAALRDSLIQSGGEQEESIGEALHGYLHCSTMFNKNLLKLIPGKLDRDDFAIIVDRKIKEMTNSNMYSAYQFFKGLFSEQNDLVELAKTIIGSLKVVLIQVMSHKDAFRLFETLNDRGLSLSAADLIKNYILSKAARTSEDELDDIVETWDEIVELVGQLDHLRFFRQVLLSKTDGVFSFNKLYDRYKTVVDKSDSIVDLVDELKEYAVSYNQICTATTKYPSVNEKLRAINAIGAATSFTLLLKLLKNQVTEQQLVSILNLIETFALRRAICSWSTNNLDPIFNHLALNTPVDTSCVEYVKGILTRADYVPSDADFVANLKTKNFRQDDQCKYILERIEDHHVNFSKEKSIANRSFVHIEHIMPKTIKSKSSKKEYGDWESYLGTDTALHDIHVNKIGNLTLLGSSLNISASNNPFEEKKKNYAQSSILMTKQLTDCPKWDIAAIQGRTERLAGIAAAIWNL</sequence>
<accession>A0A1R0Y191</accession>
<dbReference type="AlphaFoldDB" id="A0A1R0Y191"/>
<dbReference type="PANTHER" id="PTHR35149:SF2">
    <property type="entry name" value="DUF262 DOMAIN-CONTAINING PROTEIN"/>
    <property type="match status" value="1"/>
</dbReference>
<evidence type="ECO:0008006" key="5">
    <source>
        <dbReference type="Google" id="ProtNLM"/>
    </source>
</evidence>
<dbReference type="InterPro" id="IPR011089">
    <property type="entry name" value="GmrSD_C"/>
</dbReference>
<protein>
    <recommendedName>
        <fullName evidence="5">DUF262 domain-containing protein</fullName>
    </recommendedName>
</protein>
<organism evidence="3 4">
    <name type="scientific">Paenibacillus odorifer</name>
    <dbReference type="NCBI Taxonomy" id="189426"/>
    <lineage>
        <taxon>Bacteria</taxon>
        <taxon>Bacillati</taxon>
        <taxon>Bacillota</taxon>
        <taxon>Bacilli</taxon>
        <taxon>Bacillales</taxon>
        <taxon>Paenibacillaceae</taxon>
        <taxon>Paenibacillus</taxon>
    </lineage>
</organism>
<evidence type="ECO:0000259" key="2">
    <source>
        <dbReference type="Pfam" id="PF07510"/>
    </source>
</evidence>
<dbReference type="Proteomes" id="UP000187439">
    <property type="component" value="Unassembled WGS sequence"/>
</dbReference>
<feature type="domain" description="GmrSD restriction endonucleases N-terminal" evidence="1">
    <location>
        <begin position="15"/>
        <end position="220"/>
    </location>
</feature>
<dbReference type="EMBL" id="MPTC01000008">
    <property type="protein sequence ID" value="OMD41124.1"/>
    <property type="molecule type" value="Genomic_DNA"/>
</dbReference>
<dbReference type="OrthoDB" id="9798761at2"/>
<evidence type="ECO:0000313" key="4">
    <source>
        <dbReference type="Proteomes" id="UP000187439"/>
    </source>
</evidence>
<dbReference type="Pfam" id="PF07510">
    <property type="entry name" value="GmrSD_C"/>
    <property type="match status" value="1"/>
</dbReference>
<gene>
    <name evidence="3" type="ORF">BSK52_11885</name>
</gene>
<proteinExistence type="predicted"/>
<evidence type="ECO:0000313" key="3">
    <source>
        <dbReference type="EMBL" id="OMD41124.1"/>
    </source>
</evidence>
<dbReference type="Pfam" id="PF03235">
    <property type="entry name" value="GmrSD_N"/>
    <property type="match status" value="1"/>
</dbReference>
<dbReference type="PANTHER" id="PTHR35149">
    <property type="entry name" value="SLL5132 PROTEIN"/>
    <property type="match status" value="1"/>
</dbReference>
<feature type="domain" description="GmrSD restriction endonucleases C-terminal" evidence="2">
    <location>
        <begin position="401"/>
        <end position="544"/>
    </location>
</feature>
<evidence type="ECO:0000259" key="1">
    <source>
        <dbReference type="Pfam" id="PF03235"/>
    </source>
</evidence>
<comment type="caution">
    <text evidence="3">The sequence shown here is derived from an EMBL/GenBank/DDBJ whole genome shotgun (WGS) entry which is preliminary data.</text>
</comment>
<name>A0A1R0Y191_9BACL</name>
<dbReference type="InterPro" id="IPR004919">
    <property type="entry name" value="GmrSD_N"/>
</dbReference>
<dbReference type="RefSeq" id="WP_076119275.1">
    <property type="nucleotide sequence ID" value="NZ_MPTC01000008.1"/>
</dbReference>